<comment type="caution">
    <text evidence="1">The sequence shown here is derived from an EMBL/GenBank/DDBJ whole genome shotgun (WGS) entry which is preliminary data.</text>
</comment>
<name>A0A371GE01_MUCPR</name>
<evidence type="ECO:0000313" key="2">
    <source>
        <dbReference type="Proteomes" id="UP000257109"/>
    </source>
</evidence>
<feature type="non-terminal residue" evidence="1">
    <location>
        <position position="1"/>
    </location>
</feature>
<accession>A0A371GE01</accession>
<proteinExistence type="predicted"/>
<dbReference type="Proteomes" id="UP000257109">
    <property type="component" value="Unassembled WGS sequence"/>
</dbReference>
<keyword evidence="2" id="KW-1185">Reference proteome</keyword>
<sequence>MGSVWDKKNEIHMDKKLVSEELAESSLKGCDEEAKFKGFFPKPIPIVKPILKSIPVVKTIPKLILIVKPISKSISIVKPIPNEEEKFQGLFPKPIQVTPHL</sequence>
<evidence type="ECO:0000313" key="1">
    <source>
        <dbReference type="EMBL" id="RDX88785.1"/>
    </source>
</evidence>
<protein>
    <submittedName>
        <fullName evidence="1">Uncharacterized protein</fullName>
    </submittedName>
</protein>
<dbReference type="EMBL" id="QJKJ01005840">
    <property type="protein sequence ID" value="RDX88785.1"/>
    <property type="molecule type" value="Genomic_DNA"/>
</dbReference>
<organism evidence="1 2">
    <name type="scientific">Mucuna pruriens</name>
    <name type="common">Velvet bean</name>
    <name type="synonym">Dolichos pruriens</name>
    <dbReference type="NCBI Taxonomy" id="157652"/>
    <lineage>
        <taxon>Eukaryota</taxon>
        <taxon>Viridiplantae</taxon>
        <taxon>Streptophyta</taxon>
        <taxon>Embryophyta</taxon>
        <taxon>Tracheophyta</taxon>
        <taxon>Spermatophyta</taxon>
        <taxon>Magnoliopsida</taxon>
        <taxon>eudicotyledons</taxon>
        <taxon>Gunneridae</taxon>
        <taxon>Pentapetalae</taxon>
        <taxon>rosids</taxon>
        <taxon>fabids</taxon>
        <taxon>Fabales</taxon>
        <taxon>Fabaceae</taxon>
        <taxon>Papilionoideae</taxon>
        <taxon>50 kb inversion clade</taxon>
        <taxon>NPAAA clade</taxon>
        <taxon>indigoferoid/millettioid clade</taxon>
        <taxon>Phaseoleae</taxon>
        <taxon>Mucuna</taxon>
    </lineage>
</organism>
<dbReference type="AlphaFoldDB" id="A0A371GE01"/>
<reference evidence="1" key="1">
    <citation type="submission" date="2018-05" db="EMBL/GenBank/DDBJ databases">
        <title>Draft genome of Mucuna pruriens seed.</title>
        <authorList>
            <person name="Nnadi N.E."/>
            <person name="Vos R."/>
            <person name="Hasami M.H."/>
            <person name="Devisetty U.K."/>
            <person name="Aguiy J.C."/>
        </authorList>
    </citation>
    <scope>NUCLEOTIDE SEQUENCE [LARGE SCALE GENOMIC DNA]</scope>
    <source>
        <strain evidence="1">JCA_2017</strain>
    </source>
</reference>
<gene>
    <name evidence="1" type="ORF">CR513_29565</name>
</gene>